<accession>A0AAN5C6R2</accession>
<evidence type="ECO:0000259" key="2">
    <source>
        <dbReference type="PROSITE" id="PS00125"/>
    </source>
</evidence>
<evidence type="ECO:0000313" key="3">
    <source>
        <dbReference type="EMBL" id="GMR39528.1"/>
    </source>
</evidence>
<comment type="similarity">
    <text evidence="1">Belongs to the PPP phosphatase family.</text>
</comment>
<feature type="non-terminal residue" evidence="3">
    <location>
        <position position="172"/>
    </location>
</feature>
<name>A0AAN5C6R2_9BILA</name>
<dbReference type="EC" id="3.1.3.16" evidence="1"/>
<dbReference type="EMBL" id="BTRK01000002">
    <property type="protein sequence ID" value="GMR39528.1"/>
    <property type="molecule type" value="Genomic_DNA"/>
</dbReference>
<dbReference type="SUPFAM" id="SSF56300">
    <property type="entry name" value="Metallo-dependent phosphatases"/>
    <property type="match status" value="1"/>
</dbReference>
<dbReference type="Proteomes" id="UP001328107">
    <property type="component" value="Unassembled WGS sequence"/>
</dbReference>
<comment type="caution">
    <text evidence="3">The sequence shown here is derived from an EMBL/GenBank/DDBJ whole genome shotgun (WGS) entry which is preliminary data.</text>
</comment>
<organism evidence="3 4">
    <name type="scientific">Pristionchus mayeri</name>
    <dbReference type="NCBI Taxonomy" id="1317129"/>
    <lineage>
        <taxon>Eukaryota</taxon>
        <taxon>Metazoa</taxon>
        <taxon>Ecdysozoa</taxon>
        <taxon>Nematoda</taxon>
        <taxon>Chromadorea</taxon>
        <taxon>Rhabditida</taxon>
        <taxon>Rhabditina</taxon>
        <taxon>Diplogasteromorpha</taxon>
        <taxon>Diplogasteroidea</taxon>
        <taxon>Neodiplogasteridae</taxon>
        <taxon>Pristionchus</taxon>
    </lineage>
</organism>
<dbReference type="Gene3D" id="3.60.21.10">
    <property type="match status" value="1"/>
</dbReference>
<gene>
    <name evidence="3" type="ORF">PMAYCL1PPCAC_09723</name>
</gene>
<dbReference type="InterPro" id="IPR050341">
    <property type="entry name" value="PP1_catalytic_subunit"/>
</dbReference>
<protein>
    <recommendedName>
        <fullName evidence="1">Serine/threonine-protein phosphatase</fullName>
        <ecNumber evidence="1">3.1.3.16</ecNumber>
    </recommendedName>
</protein>
<dbReference type="GO" id="GO:0005737">
    <property type="term" value="C:cytoplasm"/>
    <property type="evidence" value="ECO:0007669"/>
    <property type="project" value="TreeGrafter"/>
</dbReference>
<dbReference type="InterPro" id="IPR006186">
    <property type="entry name" value="Ser/Thr-sp_prot-phosphatase"/>
</dbReference>
<dbReference type="InterPro" id="IPR004843">
    <property type="entry name" value="Calcineurin-like_PHP"/>
</dbReference>
<keyword evidence="1" id="KW-0378">Hydrolase</keyword>
<reference evidence="4" key="1">
    <citation type="submission" date="2022-10" db="EMBL/GenBank/DDBJ databases">
        <title>Genome assembly of Pristionchus species.</title>
        <authorList>
            <person name="Yoshida K."/>
            <person name="Sommer R.J."/>
        </authorList>
    </citation>
    <scope>NUCLEOTIDE SEQUENCE [LARGE SCALE GENOMIC DNA]</scope>
    <source>
        <strain evidence="4">RS5460</strain>
    </source>
</reference>
<evidence type="ECO:0000256" key="1">
    <source>
        <dbReference type="RuleBase" id="RU004273"/>
    </source>
</evidence>
<feature type="domain" description="Serine/threonine specific protein phosphatases" evidence="2">
    <location>
        <begin position="99"/>
        <end position="104"/>
    </location>
</feature>
<dbReference type="PROSITE" id="PS00125">
    <property type="entry name" value="SER_THR_PHOSPHATASE"/>
    <property type="match status" value="1"/>
</dbReference>
<dbReference type="SMART" id="SM00156">
    <property type="entry name" value="PP2Ac"/>
    <property type="match status" value="1"/>
</dbReference>
<dbReference type="AlphaFoldDB" id="A0AAN5C6R2"/>
<dbReference type="GO" id="GO:0005634">
    <property type="term" value="C:nucleus"/>
    <property type="evidence" value="ECO:0007669"/>
    <property type="project" value="TreeGrafter"/>
</dbReference>
<dbReference type="PANTHER" id="PTHR11668:SF491">
    <property type="entry name" value="SERINE_THREONINE-PROTEIN PHOSPHATASE"/>
    <property type="match status" value="1"/>
</dbReference>
<dbReference type="PRINTS" id="PR00114">
    <property type="entry name" value="STPHPHTASE"/>
</dbReference>
<comment type="catalytic activity">
    <reaction evidence="1">
        <text>O-phospho-L-threonyl-[protein] + H2O = L-threonyl-[protein] + phosphate</text>
        <dbReference type="Rhea" id="RHEA:47004"/>
        <dbReference type="Rhea" id="RHEA-COMP:11060"/>
        <dbReference type="Rhea" id="RHEA-COMP:11605"/>
        <dbReference type="ChEBI" id="CHEBI:15377"/>
        <dbReference type="ChEBI" id="CHEBI:30013"/>
        <dbReference type="ChEBI" id="CHEBI:43474"/>
        <dbReference type="ChEBI" id="CHEBI:61977"/>
        <dbReference type="EC" id="3.1.3.16"/>
    </reaction>
</comment>
<dbReference type="CDD" id="cd00144">
    <property type="entry name" value="MPP_PPP_family"/>
    <property type="match status" value="1"/>
</dbReference>
<evidence type="ECO:0000313" key="4">
    <source>
        <dbReference type="Proteomes" id="UP001328107"/>
    </source>
</evidence>
<dbReference type="Pfam" id="PF00149">
    <property type="entry name" value="Metallophos"/>
    <property type="match status" value="1"/>
</dbReference>
<dbReference type="GO" id="GO:0004722">
    <property type="term" value="F:protein serine/threonine phosphatase activity"/>
    <property type="evidence" value="ECO:0007669"/>
    <property type="project" value="UniProtKB-EC"/>
</dbReference>
<dbReference type="PANTHER" id="PTHR11668">
    <property type="entry name" value="SERINE/THREONINE PROTEIN PHOSPHATASE"/>
    <property type="match status" value="1"/>
</dbReference>
<keyword evidence="4" id="KW-1185">Reference proteome</keyword>
<sequence length="172" mass="19358">MDPDDIMEVIDAVIPYLKSEPMLIEDVPFGCQIVGDTHGQLYDLDRVFTGDDANLKPGYERGMRYVFLGNYVDKGRQSIEVMTALFILKMFYPDQIFLLRGNHEFINVNLKGGFSIDILEKYTLQDATHMIFSAFNEAFANLSVAAIVGNVYFCAHGGISPSGFTRRQLRAV</sequence>
<dbReference type="InterPro" id="IPR029052">
    <property type="entry name" value="Metallo-depent_PP-like"/>
</dbReference>
<proteinExistence type="inferred from homology"/>